<organism evidence="3 4">
    <name type="scientific">Roseateles rivi</name>
    <dbReference type="NCBI Taxonomy" id="3299028"/>
    <lineage>
        <taxon>Bacteria</taxon>
        <taxon>Pseudomonadati</taxon>
        <taxon>Pseudomonadota</taxon>
        <taxon>Betaproteobacteria</taxon>
        <taxon>Burkholderiales</taxon>
        <taxon>Sphaerotilaceae</taxon>
        <taxon>Roseateles</taxon>
    </lineage>
</organism>
<dbReference type="InterPro" id="IPR001031">
    <property type="entry name" value="Thioesterase"/>
</dbReference>
<dbReference type="InterPro" id="IPR012223">
    <property type="entry name" value="TEII"/>
</dbReference>
<dbReference type="PANTHER" id="PTHR11487">
    <property type="entry name" value="THIOESTERASE"/>
    <property type="match status" value="1"/>
</dbReference>
<dbReference type="RefSeq" id="WP_394461973.1">
    <property type="nucleotide sequence ID" value="NZ_JBIGHZ010000005.1"/>
</dbReference>
<comment type="similarity">
    <text evidence="1">Belongs to the thioesterase family.</text>
</comment>
<name>A0ABW7FXP1_9BURK</name>
<evidence type="ECO:0000259" key="2">
    <source>
        <dbReference type="Pfam" id="PF00975"/>
    </source>
</evidence>
<evidence type="ECO:0000313" key="3">
    <source>
        <dbReference type="EMBL" id="MFG6449094.1"/>
    </source>
</evidence>
<dbReference type="SUPFAM" id="SSF53474">
    <property type="entry name" value="alpha/beta-Hydrolases"/>
    <property type="match status" value="1"/>
</dbReference>
<keyword evidence="4" id="KW-1185">Reference proteome</keyword>
<dbReference type="InterPro" id="IPR029058">
    <property type="entry name" value="AB_hydrolase_fold"/>
</dbReference>
<proteinExistence type="inferred from homology"/>
<dbReference type="Pfam" id="PF00975">
    <property type="entry name" value="Thioesterase"/>
    <property type="match status" value="1"/>
</dbReference>
<reference evidence="3 4" key="1">
    <citation type="submission" date="2024-08" db="EMBL/GenBank/DDBJ databases">
        <authorList>
            <person name="Lu H."/>
        </authorList>
    </citation>
    <scope>NUCLEOTIDE SEQUENCE [LARGE SCALE GENOMIC DNA]</scope>
    <source>
        <strain evidence="3 4">BYS180W</strain>
    </source>
</reference>
<dbReference type="PANTHER" id="PTHR11487:SF0">
    <property type="entry name" value="S-ACYL FATTY ACID SYNTHASE THIOESTERASE, MEDIUM CHAIN"/>
    <property type="match status" value="1"/>
</dbReference>
<dbReference type="EMBL" id="JBIGHZ010000005">
    <property type="protein sequence ID" value="MFG6449094.1"/>
    <property type="molecule type" value="Genomic_DNA"/>
</dbReference>
<comment type="caution">
    <text evidence="3">The sequence shown here is derived from an EMBL/GenBank/DDBJ whole genome shotgun (WGS) entry which is preliminary data.</text>
</comment>
<dbReference type="Proteomes" id="UP001606099">
    <property type="component" value="Unassembled WGS sequence"/>
</dbReference>
<accession>A0ABW7FXP1</accession>
<gene>
    <name evidence="3" type="ORF">ACG0Z6_12710</name>
</gene>
<evidence type="ECO:0000313" key="4">
    <source>
        <dbReference type="Proteomes" id="UP001606099"/>
    </source>
</evidence>
<evidence type="ECO:0000256" key="1">
    <source>
        <dbReference type="ARBA" id="ARBA00007169"/>
    </source>
</evidence>
<sequence length="244" mass="26722">MIDLLCLPCAGASATMYMRWRRLVPSWLSLVPIELPGRGARSDEAFATDFDALVGQISREIMGGRHRQGARPYALFGHSMGGLLSYGVAQRLRLLGAPLPRYLFVSGSPAPSRRDAKRFTDKVGDEALIADLRAHGGTPEEVFENPELLRITLDTLAADYRVCASYSHRALPPLPVPVHACGGRDDDISVDDLLAWGDATSAGFSLEWFTGGHFFIRQHERSLLQGVAAQLARTNETRLVHDAV</sequence>
<dbReference type="Gene3D" id="3.40.50.1820">
    <property type="entry name" value="alpha/beta hydrolase"/>
    <property type="match status" value="1"/>
</dbReference>
<feature type="domain" description="Thioesterase" evidence="2">
    <location>
        <begin position="4"/>
        <end position="225"/>
    </location>
</feature>
<protein>
    <submittedName>
        <fullName evidence="3">Thioesterase II family protein</fullName>
    </submittedName>
</protein>